<dbReference type="Proteomes" id="UP000485621">
    <property type="component" value="Unassembled WGS sequence"/>
</dbReference>
<gene>
    <name evidence="1" type="ORF">BWY04_01085</name>
</gene>
<name>A0A1V5ZLI8_9BACT</name>
<accession>A0A1V5ZLI8</accession>
<sequence length="53" mass="6070">MRVVKCDGWASDLGCDKVCVPTNWPGQYGGRQLCPQCAQRLKDDNRSWAWLTR</sequence>
<evidence type="ECO:0000313" key="1">
    <source>
        <dbReference type="EMBL" id="OQB41055.1"/>
    </source>
</evidence>
<protein>
    <submittedName>
        <fullName evidence="1">Uncharacterized protein</fullName>
    </submittedName>
</protein>
<dbReference type="EMBL" id="MWDB01000025">
    <property type="protein sequence ID" value="OQB41055.1"/>
    <property type="molecule type" value="Genomic_DNA"/>
</dbReference>
<proteinExistence type="predicted"/>
<reference evidence="1" key="1">
    <citation type="submission" date="2017-02" db="EMBL/GenBank/DDBJ databases">
        <title>Delving into the versatile metabolic prowess of the omnipresent phylum Bacteroidetes.</title>
        <authorList>
            <person name="Nobu M.K."/>
            <person name="Mei R."/>
            <person name="Narihiro T."/>
            <person name="Kuroda K."/>
            <person name="Liu W.-T."/>
        </authorList>
    </citation>
    <scope>NUCLEOTIDE SEQUENCE</scope>
    <source>
        <strain evidence="1">ADurb.Bin160</strain>
    </source>
</reference>
<organism evidence="1">
    <name type="scientific">candidate division CPR1 bacterium ADurb.Bin160</name>
    <dbReference type="NCBI Taxonomy" id="1852826"/>
    <lineage>
        <taxon>Bacteria</taxon>
        <taxon>candidate division CPR1</taxon>
    </lineage>
</organism>
<comment type="caution">
    <text evidence="1">The sequence shown here is derived from an EMBL/GenBank/DDBJ whole genome shotgun (WGS) entry which is preliminary data.</text>
</comment>
<dbReference type="AlphaFoldDB" id="A0A1V5ZLI8"/>